<protein>
    <recommendedName>
        <fullName evidence="4">AA1-like domain-containing protein</fullName>
    </recommendedName>
</protein>
<evidence type="ECO:0000256" key="1">
    <source>
        <dbReference type="SAM" id="SignalP"/>
    </source>
</evidence>
<evidence type="ECO:0000313" key="3">
    <source>
        <dbReference type="Proteomes" id="UP000294003"/>
    </source>
</evidence>
<reference evidence="2 3" key="1">
    <citation type="submission" date="2018-06" db="EMBL/GenBank/DDBJ databases">
        <title>Complete Genomes of Monosporascus.</title>
        <authorList>
            <person name="Robinson A.J."/>
            <person name="Natvig D.O."/>
        </authorList>
    </citation>
    <scope>NUCLEOTIDE SEQUENCE [LARGE SCALE GENOMIC DNA]</scope>
    <source>
        <strain evidence="2 3">CBS 609.92</strain>
    </source>
</reference>
<keyword evidence="3" id="KW-1185">Reference proteome</keyword>
<keyword evidence="1" id="KW-0732">Signal</keyword>
<feature type="signal peptide" evidence="1">
    <location>
        <begin position="1"/>
        <end position="16"/>
    </location>
</feature>
<evidence type="ECO:0000313" key="2">
    <source>
        <dbReference type="EMBL" id="RYO81027.1"/>
    </source>
</evidence>
<evidence type="ECO:0008006" key="4">
    <source>
        <dbReference type="Google" id="ProtNLM"/>
    </source>
</evidence>
<dbReference type="Proteomes" id="UP000294003">
    <property type="component" value="Unassembled WGS sequence"/>
</dbReference>
<sequence length="132" mass="14004">MRAFILTTALASLAAASQYGAWDVKISNSWAANGYQSRDVSATYTNGDISVTSSCKYEYIPQDHTMTDTCTEGFSYSGGQNDSDTIELTQTVEIEGTVVTVHGESAPLDFKFSPAGRSSSAEAHVEVSSAIA</sequence>
<organism evidence="2 3">
    <name type="scientific">Monosporascus cannonballus</name>
    <dbReference type="NCBI Taxonomy" id="155416"/>
    <lineage>
        <taxon>Eukaryota</taxon>
        <taxon>Fungi</taxon>
        <taxon>Dikarya</taxon>
        <taxon>Ascomycota</taxon>
        <taxon>Pezizomycotina</taxon>
        <taxon>Sordariomycetes</taxon>
        <taxon>Xylariomycetidae</taxon>
        <taxon>Xylariales</taxon>
        <taxon>Xylariales incertae sedis</taxon>
        <taxon>Monosporascus</taxon>
    </lineage>
</organism>
<comment type="caution">
    <text evidence="2">The sequence shown here is derived from an EMBL/GenBank/DDBJ whole genome shotgun (WGS) entry which is preliminary data.</text>
</comment>
<feature type="chain" id="PRO_5046799187" description="AA1-like domain-containing protein" evidence="1">
    <location>
        <begin position="17"/>
        <end position="132"/>
    </location>
</feature>
<name>A0ABY0GZD9_9PEZI</name>
<dbReference type="EMBL" id="QJNS01000265">
    <property type="protein sequence ID" value="RYO81027.1"/>
    <property type="molecule type" value="Genomic_DNA"/>
</dbReference>
<gene>
    <name evidence="2" type="ORF">DL762_007355</name>
</gene>
<accession>A0ABY0GZD9</accession>
<proteinExistence type="predicted"/>